<protein>
    <submittedName>
        <fullName evidence="1">Uncharacterized protein</fullName>
    </submittedName>
</protein>
<name>A0A1X1L6E7_STRMT</name>
<gene>
    <name evidence="1" type="ORF">B7692_05885</name>
</gene>
<organism evidence="1 2">
    <name type="scientific">Streptococcus mitis</name>
    <dbReference type="NCBI Taxonomy" id="28037"/>
    <lineage>
        <taxon>Bacteria</taxon>
        <taxon>Bacillati</taxon>
        <taxon>Bacillota</taxon>
        <taxon>Bacilli</taxon>
        <taxon>Lactobacillales</taxon>
        <taxon>Streptococcaceae</taxon>
        <taxon>Streptococcus</taxon>
        <taxon>Streptococcus mitis group</taxon>
    </lineage>
</organism>
<comment type="caution">
    <text evidence="1">The sequence shown here is derived from an EMBL/GenBank/DDBJ whole genome shotgun (WGS) entry which is preliminary data.</text>
</comment>
<sequence length="130" mass="14345">MGLNDLKADLVEVTTKLSVSDIGVILQEICAEWKTTPEAIQSSSGALADFDDRADIEIAIKGKAGLFSPQFYAVQVYVYQLENECGLQLIALGDSGFSKMWYGLNGAIKMSESIKRRDAIVERIMQYSSR</sequence>
<dbReference type="AlphaFoldDB" id="A0A1X1L6E7"/>
<evidence type="ECO:0000313" key="1">
    <source>
        <dbReference type="EMBL" id="ORP07277.1"/>
    </source>
</evidence>
<dbReference type="RefSeq" id="WP_084930205.1">
    <property type="nucleotide sequence ID" value="NZ_NCVN01000026.1"/>
</dbReference>
<accession>A0A1X1L6E7</accession>
<reference evidence="1 2" key="1">
    <citation type="journal article" date="2016" name="Eur. J. Clin. Microbiol. Infect. Dis.">
        <title>Whole genome sequencing as a tool for phylogenetic analysis of clinical strains of Mitis group streptococci.</title>
        <authorList>
            <person name="Rasmussen L.H."/>
            <person name="Dargis R."/>
            <person name="Hojholt K."/>
            <person name="Christensen J.J."/>
            <person name="Skovgaard O."/>
            <person name="Justesen U.S."/>
            <person name="Rosenvinge F.S."/>
            <person name="Moser C."/>
            <person name="Lukjancenko O."/>
            <person name="Rasmussen S."/>
            <person name="Nielsen X.C."/>
        </authorList>
    </citation>
    <scope>NUCLEOTIDE SEQUENCE [LARGE SCALE GENOMIC DNA]</scope>
    <source>
        <strain evidence="1 2">B_009152_10</strain>
    </source>
</reference>
<dbReference type="Proteomes" id="UP000193206">
    <property type="component" value="Unassembled WGS sequence"/>
</dbReference>
<proteinExistence type="predicted"/>
<evidence type="ECO:0000313" key="2">
    <source>
        <dbReference type="Proteomes" id="UP000193206"/>
    </source>
</evidence>
<dbReference type="EMBL" id="NCVN01000026">
    <property type="protein sequence ID" value="ORP07277.1"/>
    <property type="molecule type" value="Genomic_DNA"/>
</dbReference>